<dbReference type="InterPro" id="IPR036179">
    <property type="entry name" value="Ig-like_dom_sf"/>
</dbReference>
<keyword evidence="6" id="KW-0393">Immunoglobulin domain</keyword>
<dbReference type="Pfam" id="PF07686">
    <property type="entry name" value="V-set"/>
    <property type="match status" value="1"/>
</dbReference>
<keyword evidence="8" id="KW-1279">T cell receptor</keyword>
<dbReference type="EMBL" id="AAQR03083282">
    <property type="status" value="NOT_ANNOTATED_CDS"/>
    <property type="molecule type" value="Genomic_DNA"/>
</dbReference>
<evidence type="ECO:0000256" key="1">
    <source>
        <dbReference type="ARBA" id="ARBA00022729"/>
    </source>
</evidence>
<dbReference type="OMA" id="SGHTQLF"/>
<dbReference type="GO" id="GO:0007166">
    <property type="term" value="P:cell surface receptor signaling pathway"/>
    <property type="evidence" value="ECO:0007669"/>
    <property type="project" value="TreeGrafter"/>
</dbReference>
<accession>H0XL50</accession>
<dbReference type="PROSITE" id="PS50835">
    <property type="entry name" value="IG_LIKE"/>
    <property type="match status" value="1"/>
</dbReference>
<dbReference type="eggNOG" id="ENOG502SA48">
    <property type="taxonomic scope" value="Eukaryota"/>
</dbReference>
<keyword evidence="1 9" id="KW-0732">Signal</keyword>
<keyword evidence="12" id="KW-1185">Reference proteome</keyword>
<protein>
    <recommendedName>
        <fullName evidence="10">Ig-like domain-containing protein</fullName>
    </recommendedName>
</protein>
<keyword evidence="4" id="KW-1015">Disulfide bond</keyword>
<dbReference type="PANTHER" id="PTHR23268">
    <property type="entry name" value="T-CELL RECEPTOR BETA CHAIN"/>
    <property type="match status" value="1"/>
</dbReference>
<dbReference type="FunCoup" id="H0XL50">
    <property type="interactions" value="242"/>
</dbReference>
<feature type="chain" id="PRO_5003545345" description="Ig-like domain-containing protein" evidence="9">
    <location>
        <begin position="22"/>
        <end position="135"/>
    </location>
</feature>
<dbReference type="InParanoid" id="H0XL50"/>
<proteinExistence type="predicted"/>
<reference evidence="11" key="3">
    <citation type="submission" date="2025-09" db="UniProtKB">
        <authorList>
            <consortium name="Ensembl"/>
        </authorList>
    </citation>
    <scope>IDENTIFICATION</scope>
</reference>
<dbReference type="STRING" id="30611.ENSOGAP00000016840"/>
<organism evidence="11 12">
    <name type="scientific">Otolemur garnettii</name>
    <name type="common">Small-eared galago</name>
    <name type="synonym">Garnett's greater bushbaby</name>
    <dbReference type="NCBI Taxonomy" id="30611"/>
    <lineage>
        <taxon>Eukaryota</taxon>
        <taxon>Metazoa</taxon>
        <taxon>Chordata</taxon>
        <taxon>Craniata</taxon>
        <taxon>Vertebrata</taxon>
        <taxon>Euteleostomi</taxon>
        <taxon>Mammalia</taxon>
        <taxon>Eutheria</taxon>
        <taxon>Euarchontoglires</taxon>
        <taxon>Primates</taxon>
        <taxon>Strepsirrhini</taxon>
        <taxon>Lorisiformes</taxon>
        <taxon>Galagidae</taxon>
        <taxon>Otolemur</taxon>
    </lineage>
</organism>
<evidence type="ECO:0000256" key="8">
    <source>
        <dbReference type="ARBA" id="ARBA00043266"/>
    </source>
</evidence>
<dbReference type="Ensembl" id="ENSOGAT00000025751.1">
    <property type="protein sequence ID" value="ENSOGAP00000016840.1"/>
    <property type="gene ID" value="ENSOGAG00000031442.1"/>
</dbReference>
<dbReference type="GO" id="GO:0002250">
    <property type="term" value="P:adaptive immune response"/>
    <property type="evidence" value="ECO:0007669"/>
    <property type="project" value="UniProtKB-KW"/>
</dbReference>
<dbReference type="InterPro" id="IPR013106">
    <property type="entry name" value="Ig_V-set"/>
</dbReference>
<dbReference type="Proteomes" id="UP000005225">
    <property type="component" value="Unassembled WGS sequence"/>
</dbReference>
<name>H0XL50_OTOGA</name>
<comment type="subunit">
    <text evidence="7">Alpha-beta TR is a heterodimer composed of an alpha and beta chain; disulfide-linked. The alpha-beta TR is associated with the transmembrane signaling CD3 coreceptor proteins to form the TR-CD3 (TcR or TCR). The assembly of alpha-beta TR heterodimers with CD3 occurs in the endoplasmic reticulum where a single alpha-beta TR heterodimer associates with one CD3D-CD3E heterodimer, one CD3G-CD3E heterodimer and one CD247 homodimer forming a stable octameric structure. CD3D-CD3E and CD3G-CD3E heterodimers preferentially associate with TR alpha and TR beta chains, respectively. The association of the CD247 homodimer is the last step of TcR assembly in the endoplasmic reticulum and is required for transport to the cell surface.</text>
</comment>
<dbReference type="SMART" id="SM00409">
    <property type="entry name" value="IG"/>
    <property type="match status" value="1"/>
</dbReference>
<reference evidence="12" key="1">
    <citation type="submission" date="2011-03" db="EMBL/GenBank/DDBJ databases">
        <title>Version 3 of the genome sequence of Otolemur garnettii (Bushbaby).</title>
        <authorList>
            <consortium name="The Broad Institute Genome Sequencing Platform"/>
            <person name="Di Palma F."/>
            <person name="Johnson J."/>
            <person name="Lander E.S."/>
            <person name="Lindblad-Toh K."/>
            <person name="Jaffe D.B."/>
            <person name="Gnerre S."/>
            <person name="MacCallum I."/>
            <person name="Przybylski D."/>
            <person name="Ribeiro F.J."/>
            <person name="Burton J.N."/>
            <person name="Walker B.J."/>
            <person name="Sharpe T."/>
            <person name="Hall G."/>
        </authorList>
    </citation>
    <scope>NUCLEOTIDE SEQUENCE [LARGE SCALE GENOMIC DNA]</scope>
</reference>
<evidence type="ECO:0000256" key="3">
    <source>
        <dbReference type="ARBA" id="ARBA00023130"/>
    </source>
</evidence>
<evidence type="ECO:0000313" key="12">
    <source>
        <dbReference type="Proteomes" id="UP000005225"/>
    </source>
</evidence>
<dbReference type="InterPro" id="IPR003599">
    <property type="entry name" value="Ig_sub"/>
</dbReference>
<dbReference type="AlphaFoldDB" id="H0XL50"/>
<keyword evidence="5" id="KW-0675">Receptor</keyword>
<dbReference type="HOGENOM" id="CLU_077975_9_4_1"/>
<dbReference type="PANTHER" id="PTHR23268:SF14">
    <property type="entry name" value="T CELL RECEPTOR BETA VARIABLE 12-3-RELATED"/>
    <property type="match status" value="1"/>
</dbReference>
<evidence type="ECO:0000256" key="9">
    <source>
        <dbReference type="SAM" id="SignalP"/>
    </source>
</evidence>
<evidence type="ECO:0000259" key="10">
    <source>
        <dbReference type="PROSITE" id="PS50835"/>
    </source>
</evidence>
<evidence type="ECO:0000256" key="6">
    <source>
        <dbReference type="ARBA" id="ARBA00023319"/>
    </source>
</evidence>
<dbReference type="InterPro" id="IPR007110">
    <property type="entry name" value="Ig-like_dom"/>
</dbReference>
<evidence type="ECO:0000256" key="2">
    <source>
        <dbReference type="ARBA" id="ARBA00022859"/>
    </source>
</evidence>
<dbReference type="SUPFAM" id="SSF48726">
    <property type="entry name" value="Immunoglobulin"/>
    <property type="match status" value="1"/>
</dbReference>
<evidence type="ECO:0000313" key="11">
    <source>
        <dbReference type="Ensembl" id="ENSOGAP00000016840.1"/>
    </source>
</evidence>
<feature type="domain" description="Ig-like" evidence="10">
    <location>
        <begin position="21"/>
        <end position="111"/>
    </location>
</feature>
<reference evidence="11" key="2">
    <citation type="submission" date="2025-08" db="UniProtKB">
        <authorList>
            <consortium name="Ensembl"/>
        </authorList>
    </citation>
    <scope>IDENTIFICATION</scope>
</reference>
<evidence type="ECO:0000256" key="7">
    <source>
        <dbReference type="ARBA" id="ARBA00038651"/>
    </source>
</evidence>
<dbReference type="Gene3D" id="2.60.40.10">
    <property type="entry name" value="Immunoglobulins"/>
    <property type="match status" value="1"/>
</dbReference>
<dbReference type="InterPro" id="IPR050413">
    <property type="entry name" value="TCR_beta_variable"/>
</dbReference>
<evidence type="ECO:0000256" key="4">
    <source>
        <dbReference type="ARBA" id="ARBA00023157"/>
    </source>
</evidence>
<keyword evidence="3" id="KW-1064">Adaptive immunity</keyword>
<dbReference type="GeneTree" id="ENSGT00940000162707"/>
<dbReference type="FunFam" id="2.60.40.10:FF:002491">
    <property type="entry name" value="T cell receptor beta variable 12-4"/>
    <property type="match status" value="1"/>
</dbReference>
<keyword evidence="2" id="KW-0391">Immunity</keyword>
<sequence length="135" mass="15101">MGTWTLFCVAFCILMAKHTDAGVIQTPKHKVTEVGQAVTLTCEPISGHDALYWYRQTLVQGLELLTYFRTRTTVDDSGMSKDRYSAKMPNASFSSLKIEPTEPRDSAMYLCASSQPQCCRFTPSLGRNLQRLAVL</sequence>
<feature type="signal peptide" evidence="9">
    <location>
        <begin position="1"/>
        <end position="21"/>
    </location>
</feature>
<evidence type="ECO:0000256" key="5">
    <source>
        <dbReference type="ARBA" id="ARBA00023170"/>
    </source>
</evidence>
<dbReference type="InterPro" id="IPR013783">
    <property type="entry name" value="Ig-like_fold"/>
</dbReference>
<dbReference type="GO" id="GO:0042101">
    <property type="term" value="C:T cell receptor complex"/>
    <property type="evidence" value="ECO:0007669"/>
    <property type="project" value="UniProtKB-KW"/>
</dbReference>